<accession>A0A1G1Z7K2</accession>
<sequence>MEASTQFPFFLKEVTDMALTVTIRYANSDRCMNPETLKDFMSRIPMIVHQGLAGNKRDNQPSPDSIIVYAAPFGKQDLHSNYQIVVTIETDDLPELRRTKQERCTRIARELRRIHAGIKMLVIIRLSPTASVFSSDY</sequence>
<protein>
    <submittedName>
        <fullName evidence="1">Uncharacterized protein</fullName>
    </submittedName>
</protein>
<gene>
    <name evidence="1" type="ORF">A3B23_01895</name>
</gene>
<proteinExistence type="predicted"/>
<dbReference type="EMBL" id="MHIY01000001">
    <property type="protein sequence ID" value="OGY60409.1"/>
    <property type="molecule type" value="Genomic_DNA"/>
</dbReference>
<dbReference type="AlphaFoldDB" id="A0A1G1Z7K2"/>
<dbReference type="Proteomes" id="UP000178744">
    <property type="component" value="Unassembled WGS sequence"/>
</dbReference>
<evidence type="ECO:0000313" key="2">
    <source>
        <dbReference type="Proteomes" id="UP000178744"/>
    </source>
</evidence>
<evidence type="ECO:0000313" key="1">
    <source>
        <dbReference type="EMBL" id="OGY60409.1"/>
    </source>
</evidence>
<name>A0A1G1Z7K2_9BACT</name>
<comment type="caution">
    <text evidence="1">The sequence shown here is derived from an EMBL/GenBank/DDBJ whole genome shotgun (WGS) entry which is preliminary data.</text>
</comment>
<organism evidence="1 2">
    <name type="scientific">Candidatus Colwellbacteria bacterium RIFCSPLOWO2_01_FULL_48_10</name>
    <dbReference type="NCBI Taxonomy" id="1797690"/>
    <lineage>
        <taxon>Bacteria</taxon>
        <taxon>Candidatus Colwelliibacteriota</taxon>
    </lineage>
</organism>
<reference evidence="1 2" key="1">
    <citation type="journal article" date="2016" name="Nat. Commun.">
        <title>Thousands of microbial genomes shed light on interconnected biogeochemical processes in an aquifer system.</title>
        <authorList>
            <person name="Anantharaman K."/>
            <person name="Brown C.T."/>
            <person name="Hug L.A."/>
            <person name="Sharon I."/>
            <person name="Castelle C.J."/>
            <person name="Probst A.J."/>
            <person name="Thomas B.C."/>
            <person name="Singh A."/>
            <person name="Wilkins M.J."/>
            <person name="Karaoz U."/>
            <person name="Brodie E.L."/>
            <person name="Williams K.H."/>
            <person name="Hubbard S.S."/>
            <person name="Banfield J.F."/>
        </authorList>
    </citation>
    <scope>NUCLEOTIDE SEQUENCE [LARGE SCALE GENOMIC DNA]</scope>
</reference>